<comment type="caution">
    <text evidence="2">The sequence shown here is derived from an EMBL/GenBank/DDBJ whole genome shotgun (WGS) entry which is preliminary data.</text>
</comment>
<dbReference type="Pfam" id="PF04402">
    <property type="entry name" value="SIMPL"/>
    <property type="match status" value="1"/>
</dbReference>
<dbReference type="InterPro" id="IPR007497">
    <property type="entry name" value="SIMPL/DUF541"/>
</dbReference>
<sequence>MKHFMKRTVYTAGISAAVAAAALGLGGCAAGTQMPDTLKVQNVDAAENVITVTGREEVKVVPDMARIEYAVYTREDTAAACQEKNASDLNAAIETLKGLGVEETSIQTSSYGLSPIRNWNSDKQEIIGYEMTTNLTVSDIPIDNAGTIMTKSVAAGVNGINSVSYFSSSYDASYQEALKGAMAVAQAKAQALAEAGAKTLAGVVHVEEFGYQPDTRYASYNSGGSAKMAAVALEDAGAPVMPGQVSVEAQVTVSYELNE</sequence>
<dbReference type="PANTHER" id="PTHR34387:SF2">
    <property type="entry name" value="SLR1258 PROTEIN"/>
    <property type="match status" value="1"/>
</dbReference>
<feature type="chain" id="PRO_5002395427" description="Lipoprotein" evidence="1">
    <location>
        <begin position="30"/>
        <end position="259"/>
    </location>
</feature>
<reference evidence="2 3" key="1">
    <citation type="submission" date="2013-01" db="EMBL/GenBank/DDBJ databases">
        <title>The Genome Sequence of Clostridium clostridioforme 90A8.</title>
        <authorList>
            <consortium name="The Broad Institute Genome Sequencing Platform"/>
            <person name="Earl A."/>
            <person name="Ward D."/>
            <person name="Feldgarden M."/>
            <person name="Gevers D."/>
            <person name="Courvalin P."/>
            <person name="Lambert T."/>
            <person name="Walker B."/>
            <person name="Young S.K."/>
            <person name="Zeng Q."/>
            <person name="Gargeya S."/>
            <person name="Fitzgerald M."/>
            <person name="Haas B."/>
            <person name="Abouelleil A."/>
            <person name="Alvarado L."/>
            <person name="Arachchi H.M."/>
            <person name="Berlin A.M."/>
            <person name="Chapman S.B."/>
            <person name="Dewar J."/>
            <person name="Goldberg J."/>
            <person name="Griggs A."/>
            <person name="Gujja S."/>
            <person name="Hansen M."/>
            <person name="Howarth C."/>
            <person name="Imamovic A."/>
            <person name="Larimer J."/>
            <person name="McCowan C."/>
            <person name="Murphy C."/>
            <person name="Neiman D."/>
            <person name="Pearson M."/>
            <person name="Priest M."/>
            <person name="Roberts A."/>
            <person name="Saif S."/>
            <person name="Shea T."/>
            <person name="Sisk P."/>
            <person name="Sykes S."/>
            <person name="Wortman J."/>
            <person name="Nusbaum C."/>
            <person name="Birren B."/>
        </authorList>
    </citation>
    <scope>NUCLEOTIDE SEQUENCE [LARGE SCALE GENOMIC DNA]</scope>
    <source>
        <strain evidence="2 3">90A8</strain>
    </source>
</reference>
<dbReference type="PROSITE" id="PS51257">
    <property type="entry name" value="PROKAR_LIPOPROTEIN"/>
    <property type="match status" value="1"/>
</dbReference>
<evidence type="ECO:0000256" key="1">
    <source>
        <dbReference type="SAM" id="SignalP"/>
    </source>
</evidence>
<accession>A0A0E2H5R9</accession>
<dbReference type="Proteomes" id="UP000013085">
    <property type="component" value="Unassembled WGS sequence"/>
</dbReference>
<proteinExistence type="predicted"/>
<organism evidence="2 3">
    <name type="scientific">[Clostridium] clostridioforme 90A8</name>
    <dbReference type="NCBI Taxonomy" id="999408"/>
    <lineage>
        <taxon>Bacteria</taxon>
        <taxon>Bacillati</taxon>
        <taxon>Bacillota</taxon>
        <taxon>Clostridia</taxon>
        <taxon>Lachnospirales</taxon>
        <taxon>Lachnospiraceae</taxon>
        <taxon>Enterocloster</taxon>
    </lineage>
</organism>
<dbReference type="HOGENOM" id="CLU_080344_1_1_9"/>
<dbReference type="InterPro" id="IPR052022">
    <property type="entry name" value="26kDa_periplasmic_antigen"/>
</dbReference>
<protein>
    <recommendedName>
        <fullName evidence="4">Lipoprotein</fullName>
    </recommendedName>
</protein>
<evidence type="ECO:0000313" key="3">
    <source>
        <dbReference type="Proteomes" id="UP000013085"/>
    </source>
</evidence>
<dbReference type="Gene3D" id="3.30.70.2970">
    <property type="entry name" value="Protein of unknown function (DUF541), domain 2"/>
    <property type="match status" value="1"/>
</dbReference>
<evidence type="ECO:0008006" key="4">
    <source>
        <dbReference type="Google" id="ProtNLM"/>
    </source>
</evidence>
<gene>
    <name evidence="2" type="ORF">HMPREF1090_04265</name>
</gene>
<evidence type="ECO:0000313" key="2">
    <source>
        <dbReference type="EMBL" id="ENZ10284.1"/>
    </source>
</evidence>
<keyword evidence="1" id="KW-0732">Signal</keyword>
<dbReference type="AlphaFoldDB" id="A0A0E2H5R9"/>
<dbReference type="RefSeq" id="WP_002594061.1">
    <property type="nucleotide sequence ID" value="NZ_KB850983.1"/>
</dbReference>
<dbReference type="EMBL" id="AGYR01000047">
    <property type="protein sequence ID" value="ENZ10284.1"/>
    <property type="molecule type" value="Genomic_DNA"/>
</dbReference>
<feature type="signal peptide" evidence="1">
    <location>
        <begin position="1"/>
        <end position="29"/>
    </location>
</feature>
<dbReference type="GO" id="GO:0006974">
    <property type="term" value="P:DNA damage response"/>
    <property type="evidence" value="ECO:0007669"/>
    <property type="project" value="TreeGrafter"/>
</dbReference>
<dbReference type="Gene3D" id="3.30.110.170">
    <property type="entry name" value="Protein of unknown function (DUF541), domain 1"/>
    <property type="match status" value="1"/>
</dbReference>
<dbReference type="PATRIC" id="fig|999408.3.peg.4584"/>
<name>A0A0E2H5R9_9FIRM</name>
<dbReference type="GeneID" id="57964194"/>
<dbReference type="PANTHER" id="PTHR34387">
    <property type="entry name" value="SLR1258 PROTEIN"/>
    <property type="match status" value="1"/>
</dbReference>